<dbReference type="OrthoDB" id="3176171at2759"/>
<dbReference type="InterPro" id="IPR027417">
    <property type="entry name" value="P-loop_NTPase"/>
</dbReference>
<accession>R7VKK0</accession>
<dbReference type="SMART" id="SM00129">
    <property type="entry name" value="KISc"/>
    <property type="match status" value="1"/>
</dbReference>
<evidence type="ECO:0000256" key="1">
    <source>
        <dbReference type="ARBA" id="ARBA00004245"/>
    </source>
</evidence>
<keyword evidence="3 8" id="KW-0547">Nucleotide-binding</keyword>
<dbReference type="PROSITE" id="PS50067">
    <property type="entry name" value="KINESIN_MOTOR_2"/>
    <property type="match status" value="1"/>
</dbReference>
<comment type="similarity">
    <text evidence="7">Belongs to the TRAFAC class myosin-kinesin ATPase superfamily. Kinesin family. KIN-13 subfamily.</text>
</comment>
<evidence type="ECO:0000256" key="9">
    <source>
        <dbReference type="RuleBase" id="RU000394"/>
    </source>
</evidence>
<keyword evidence="15" id="KW-1185">Reference proteome</keyword>
<dbReference type="SUPFAM" id="SSF52540">
    <property type="entry name" value="P-loop containing nucleoside triphosphate hydrolases"/>
    <property type="match status" value="1"/>
</dbReference>
<dbReference type="PANTHER" id="PTHR47971:SF20">
    <property type="entry name" value="KINESIN-LIKE PROTEIN KIF24"/>
    <property type="match status" value="1"/>
</dbReference>
<dbReference type="Gene3D" id="1.10.150.50">
    <property type="entry name" value="Transcription Factor, Ets-1"/>
    <property type="match status" value="1"/>
</dbReference>
<evidence type="ECO:0000313" key="15">
    <source>
        <dbReference type="Proteomes" id="UP000014760"/>
    </source>
</evidence>
<dbReference type="EMBL" id="KB292899">
    <property type="protein sequence ID" value="ELU16830.1"/>
    <property type="molecule type" value="Genomic_DNA"/>
</dbReference>
<evidence type="ECO:0000259" key="12">
    <source>
        <dbReference type="PROSITE" id="PS50105"/>
    </source>
</evidence>
<keyword evidence="2 9" id="KW-0493">Microtubule</keyword>
<feature type="binding site" evidence="8">
    <location>
        <begin position="422"/>
        <end position="429"/>
    </location>
    <ligand>
        <name>ATP</name>
        <dbReference type="ChEBI" id="CHEBI:30616"/>
    </ligand>
</feature>
<protein>
    <recommendedName>
        <fullName evidence="9">Kinesin-like protein</fullName>
    </recommendedName>
</protein>
<dbReference type="GO" id="GO:0003777">
    <property type="term" value="F:microtubule motor activity"/>
    <property type="evidence" value="ECO:0007669"/>
    <property type="project" value="InterPro"/>
</dbReference>
<reference evidence="15" key="1">
    <citation type="submission" date="2012-12" db="EMBL/GenBank/DDBJ databases">
        <authorList>
            <person name="Hellsten U."/>
            <person name="Grimwood J."/>
            <person name="Chapman J.A."/>
            <person name="Shapiro H."/>
            <person name="Aerts A."/>
            <person name="Otillar R.P."/>
            <person name="Terry A.Y."/>
            <person name="Boore J.L."/>
            <person name="Simakov O."/>
            <person name="Marletaz F."/>
            <person name="Cho S.-J."/>
            <person name="Edsinger-Gonzales E."/>
            <person name="Havlak P."/>
            <person name="Kuo D.-H."/>
            <person name="Larsson T."/>
            <person name="Lv J."/>
            <person name="Arendt D."/>
            <person name="Savage R."/>
            <person name="Osoegawa K."/>
            <person name="de Jong P."/>
            <person name="Lindberg D.R."/>
            <person name="Seaver E.C."/>
            <person name="Weisblat D.A."/>
            <person name="Putnam N.H."/>
            <person name="Grigoriev I.V."/>
            <person name="Rokhsar D.S."/>
        </authorList>
    </citation>
    <scope>NUCLEOTIDE SEQUENCE</scope>
    <source>
        <strain evidence="15">I ESC-2004</strain>
    </source>
</reference>
<dbReference type="OMA" id="NGEFNCG"/>
<dbReference type="GO" id="GO:0007018">
    <property type="term" value="P:microtubule-based movement"/>
    <property type="evidence" value="ECO:0007669"/>
    <property type="project" value="InterPro"/>
</dbReference>
<evidence type="ECO:0000256" key="3">
    <source>
        <dbReference type="ARBA" id="ARBA00022741"/>
    </source>
</evidence>
<dbReference type="CDD" id="cd01367">
    <property type="entry name" value="KISc_KIF2_like"/>
    <property type="match status" value="1"/>
</dbReference>
<dbReference type="Gene3D" id="3.40.850.10">
    <property type="entry name" value="Kinesin motor domain"/>
    <property type="match status" value="1"/>
</dbReference>
<evidence type="ECO:0000256" key="10">
    <source>
        <dbReference type="SAM" id="MobiDB-lite"/>
    </source>
</evidence>
<evidence type="ECO:0000313" key="14">
    <source>
        <dbReference type="EnsemblMetazoa" id="CapteP172954"/>
    </source>
</evidence>
<dbReference type="InterPro" id="IPR027640">
    <property type="entry name" value="Kinesin-like_fam"/>
</dbReference>
<organism evidence="13">
    <name type="scientific">Capitella teleta</name>
    <name type="common">Polychaete worm</name>
    <dbReference type="NCBI Taxonomy" id="283909"/>
    <lineage>
        <taxon>Eukaryota</taxon>
        <taxon>Metazoa</taxon>
        <taxon>Spiralia</taxon>
        <taxon>Lophotrochozoa</taxon>
        <taxon>Annelida</taxon>
        <taxon>Polychaeta</taxon>
        <taxon>Sedentaria</taxon>
        <taxon>Scolecida</taxon>
        <taxon>Capitellidae</taxon>
        <taxon>Capitella</taxon>
    </lineage>
</organism>
<dbReference type="HOGENOM" id="CLU_001485_19_1_1"/>
<evidence type="ECO:0000256" key="7">
    <source>
        <dbReference type="ARBA" id="ARBA00061030"/>
    </source>
</evidence>
<name>R7VKK0_CAPTE</name>
<dbReference type="InterPro" id="IPR001752">
    <property type="entry name" value="Kinesin_motor_dom"/>
</dbReference>
<comment type="subcellular location">
    <subcellularLocation>
        <location evidence="1">Cytoplasm</location>
        <location evidence="1">Cytoskeleton</location>
    </subcellularLocation>
</comment>
<evidence type="ECO:0000313" key="13">
    <source>
        <dbReference type="EMBL" id="ELU16830.1"/>
    </source>
</evidence>
<dbReference type="AlphaFoldDB" id="R7VKK0"/>
<evidence type="ECO:0000259" key="11">
    <source>
        <dbReference type="PROSITE" id="PS50067"/>
    </source>
</evidence>
<keyword evidence="6" id="KW-0206">Cytoskeleton</keyword>
<evidence type="ECO:0000256" key="5">
    <source>
        <dbReference type="ARBA" id="ARBA00023175"/>
    </source>
</evidence>
<keyword evidence="5 8" id="KW-0505">Motor protein</keyword>
<dbReference type="STRING" id="283909.R7VKK0"/>
<feature type="region of interest" description="Disordered" evidence="10">
    <location>
        <begin position="160"/>
        <end position="220"/>
    </location>
</feature>
<reference evidence="13 15" key="2">
    <citation type="journal article" date="2013" name="Nature">
        <title>Insights into bilaterian evolution from three spiralian genomes.</title>
        <authorList>
            <person name="Simakov O."/>
            <person name="Marletaz F."/>
            <person name="Cho S.J."/>
            <person name="Edsinger-Gonzales E."/>
            <person name="Havlak P."/>
            <person name="Hellsten U."/>
            <person name="Kuo D.H."/>
            <person name="Larsson T."/>
            <person name="Lv J."/>
            <person name="Arendt D."/>
            <person name="Savage R."/>
            <person name="Osoegawa K."/>
            <person name="de Jong P."/>
            <person name="Grimwood J."/>
            <person name="Chapman J.A."/>
            <person name="Shapiro H."/>
            <person name="Aerts A."/>
            <person name="Otillar R.P."/>
            <person name="Terry A.Y."/>
            <person name="Boore J.L."/>
            <person name="Grigoriev I.V."/>
            <person name="Lindberg D.R."/>
            <person name="Seaver E.C."/>
            <person name="Weisblat D.A."/>
            <person name="Putnam N.H."/>
            <person name="Rokhsar D.S."/>
        </authorList>
    </citation>
    <scope>NUCLEOTIDE SEQUENCE</scope>
    <source>
        <strain evidence="13 15">I ESC-2004</strain>
    </source>
</reference>
<feature type="domain" description="Kinesin motor" evidence="11">
    <location>
        <begin position="332"/>
        <end position="653"/>
    </location>
</feature>
<dbReference type="PROSITE" id="PS50105">
    <property type="entry name" value="SAM_DOMAIN"/>
    <property type="match status" value="1"/>
</dbReference>
<dbReference type="InterPro" id="IPR036961">
    <property type="entry name" value="Kinesin_motor_dom_sf"/>
</dbReference>
<evidence type="ECO:0000256" key="6">
    <source>
        <dbReference type="ARBA" id="ARBA00023212"/>
    </source>
</evidence>
<proteinExistence type="inferred from homology"/>
<dbReference type="PRINTS" id="PR00380">
    <property type="entry name" value="KINESINHEAVY"/>
</dbReference>
<evidence type="ECO:0000256" key="8">
    <source>
        <dbReference type="PROSITE-ProRule" id="PRU00283"/>
    </source>
</evidence>
<dbReference type="InterPro" id="IPR013761">
    <property type="entry name" value="SAM/pointed_sf"/>
</dbReference>
<dbReference type="GO" id="GO:0005874">
    <property type="term" value="C:microtubule"/>
    <property type="evidence" value="ECO:0007669"/>
    <property type="project" value="UniProtKB-KW"/>
</dbReference>
<dbReference type="Pfam" id="PF00536">
    <property type="entry name" value="SAM_1"/>
    <property type="match status" value="1"/>
</dbReference>
<dbReference type="GO" id="GO:0005524">
    <property type="term" value="F:ATP binding"/>
    <property type="evidence" value="ECO:0007669"/>
    <property type="project" value="UniProtKB-UniRule"/>
</dbReference>
<dbReference type="GO" id="GO:0008017">
    <property type="term" value="F:microtubule binding"/>
    <property type="evidence" value="ECO:0007669"/>
    <property type="project" value="InterPro"/>
</dbReference>
<dbReference type="GO" id="GO:0007019">
    <property type="term" value="P:microtubule depolymerization"/>
    <property type="evidence" value="ECO:0007669"/>
    <property type="project" value="TreeGrafter"/>
</dbReference>
<feature type="compositionally biased region" description="Basic and acidic residues" evidence="10">
    <location>
        <begin position="201"/>
        <end position="220"/>
    </location>
</feature>
<dbReference type="PANTHER" id="PTHR47971">
    <property type="entry name" value="KINESIN-RELATED PROTEIN 6"/>
    <property type="match status" value="1"/>
</dbReference>
<reference evidence="14" key="3">
    <citation type="submission" date="2015-06" db="UniProtKB">
        <authorList>
            <consortium name="EnsemblMetazoa"/>
        </authorList>
    </citation>
    <scope>IDENTIFICATION</scope>
</reference>
<keyword evidence="6" id="KW-0963">Cytoplasm</keyword>
<evidence type="ECO:0000256" key="2">
    <source>
        <dbReference type="ARBA" id="ARBA00022701"/>
    </source>
</evidence>
<gene>
    <name evidence="13" type="ORF">CAPTEDRAFT_172954</name>
</gene>
<dbReference type="EMBL" id="AMQN01017241">
    <property type="status" value="NOT_ANNOTATED_CDS"/>
    <property type="molecule type" value="Genomic_DNA"/>
</dbReference>
<dbReference type="PROSITE" id="PS00411">
    <property type="entry name" value="KINESIN_MOTOR_1"/>
    <property type="match status" value="1"/>
</dbReference>
<keyword evidence="4 8" id="KW-0067">ATP-binding</keyword>
<dbReference type="InterPro" id="IPR019821">
    <property type="entry name" value="Kinesin_motor_CS"/>
</dbReference>
<dbReference type="InterPro" id="IPR001660">
    <property type="entry name" value="SAM"/>
</dbReference>
<feature type="compositionally biased region" description="Basic and acidic residues" evidence="10">
    <location>
        <begin position="111"/>
        <end position="125"/>
    </location>
</feature>
<dbReference type="EnsemblMetazoa" id="CapteT172954">
    <property type="protein sequence ID" value="CapteP172954"/>
    <property type="gene ID" value="CapteG172954"/>
</dbReference>
<dbReference type="SUPFAM" id="SSF47769">
    <property type="entry name" value="SAM/Pointed domain"/>
    <property type="match status" value="1"/>
</dbReference>
<sequence>MSACLLDCLREAHLEQYFASFVQRGVTNCEHLMALSMPDYPHFGVTTMESRVKLFKLIQIVKSVQADGIKCKHDNFQPEQNGAIKKMVSLSTDATAHATAHAVAPPPRVARKTEQKKNVEFKPGSDEPIFHCRKALNFSDVLSDDDEEEGIRIKRKVEVVSRPVPSTEPRSHPQPAPSQDSVHLSKPQINDPLPSSARGVRVVDLKPETPSNKTDKQLKKVETSSALKNQYKPLKFFVDLDEASKDEIISPPKPPLSAIMLSEPKQPSNENLVHPGKRITGVTSSNHAYFPTRSPDEKITHRQKVFHNSGYNYGLPQGNTPCSPGKRRKSDKICVCVRKRPMTTREAKRGDVDVVSMSSGKQVVVEEKKMSVDLSAYIQEHVFTFDQVFSENSSNHDVYLSAVKPLVTCVFDRGAATCFAFGQTGSGKTHTLLGSRGSSGVYQLAAADILQMIQSVQLKDLGLKLWVSFYEIYNSQLYDLLNKRKRLFVRENGKHKVCIAGLMETQVTSIKGLTEVVRYGNASRSTGASAVNPHSSRSHAILQMEVRDGREFKVGRLSFIDLAGSERATDANCQSSKQTRMEGAEINQSLLALKECIRSLDQASSYTPYRQSKLTHILRESFTGNCRTVMIANVSPTLSASDNTLNTLRYADR</sequence>
<dbReference type="FunFam" id="3.40.850.10:FF:000012">
    <property type="entry name" value="Kinesin-like protein"/>
    <property type="match status" value="1"/>
</dbReference>
<feature type="region of interest" description="Disordered" evidence="10">
    <location>
        <begin position="99"/>
        <end position="125"/>
    </location>
</feature>
<feature type="domain" description="SAM" evidence="12">
    <location>
        <begin position="9"/>
        <end position="64"/>
    </location>
</feature>
<dbReference type="Pfam" id="PF00225">
    <property type="entry name" value="Kinesin"/>
    <property type="match status" value="1"/>
</dbReference>
<evidence type="ECO:0000256" key="4">
    <source>
        <dbReference type="ARBA" id="ARBA00022840"/>
    </source>
</evidence>
<dbReference type="Proteomes" id="UP000014760">
    <property type="component" value="Unassembled WGS sequence"/>
</dbReference>